<dbReference type="Gene3D" id="3.90.180.10">
    <property type="entry name" value="Medium-chain alcohol dehydrogenases, catalytic domain"/>
    <property type="match status" value="1"/>
</dbReference>
<dbReference type="InterPro" id="IPR036291">
    <property type="entry name" value="NAD(P)-bd_dom_sf"/>
</dbReference>
<evidence type="ECO:0000256" key="1">
    <source>
        <dbReference type="ARBA" id="ARBA00022857"/>
    </source>
</evidence>
<dbReference type="OrthoDB" id="203908at2759"/>
<dbReference type="PANTHER" id="PTHR48106:SF18">
    <property type="entry name" value="QUINONE OXIDOREDUCTASE PIG3"/>
    <property type="match status" value="1"/>
</dbReference>
<dbReference type="STRING" id="1314783.A0A165PMI3"/>
<evidence type="ECO:0000256" key="2">
    <source>
        <dbReference type="ARBA" id="ARBA00023002"/>
    </source>
</evidence>
<dbReference type="SUPFAM" id="SSF51735">
    <property type="entry name" value="NAD(P)-binding Rossmann-fold domains"/>
    <property type="match status" value="1"/>
</dbReference>
<sequence>MRAIVCPRAPIAPSELIYTTNHPDPSPKEGYVLIRVKAYGLNRSELFTRQGHSPGIQFPRVLGIECVGIVKDAGGGSKWKEGDVVAACMGGMGRQFDGGYAEYTLVPHSSVTAPIQLPERMGWAEFAAIPETYITAWGTLSESLKLQSTDTLFIRGGTTSVGLACALLAKSPLFASDIQPAVLATTRSERKVPALKAAGVDTVLIDSGKVSEEVKKATAGKGAQKCVELVGGTTLTDSCQSLTDDGLCSVIGCVSGEWTVKEFDPMSALQPSKHLTICSSGFLDISKAPMQWIVNAIAFGELKPSVDKVFKMEETAKAHQYMETNSAAGKVVCVVD</sequence>
<dbReference type="Pfam" id="PF13602">
    <property type="entry name" value="ADH_zinc_N_2"/>
    <property type="match status" value="1"/>
</dbReference>
<dbReference type="GO" id="GO:0016651">
    <property type="term" value="F:oxidoreductase activity, acting on NAD(P)H"/>
    <property type="evidence" value="ECO:0007669"/>
    <property type="project" value="TreeGrafter"/>
</dbReference>
<gene>
    <name evidence="4" type="ORF">DAEQUDRAFT_333367</name>
</gene>
<organism evidence="4 5">
    <name type="scientific">Daedalea quercina L-15889</name>
    <dbReference type="NCBI Taxonomy" id="1314783"/>
    <lineage>
        <taxon>Eukaryota</taxon>
        <taxon>Fungi</taxon>
        <taxon>Dikarya</taxon>
        <taxon>Basidiomycota</taxon>
        <taxon>Agaricomycotina</taxon>
        <taxon>Agaricomycetes</taxon>
        <taxon>Polyporales</taxon>
        <taxon>Fomitopsis</taxon>
    </lineage>
</organism>
<evidence type="ECO:0000313" key="4">
    <source>
        <dbReference type="EMBL" id="KZT68392.1"/>
    </source>
</evidence>
<evidence type="ECO:0000259" key="3">
    <source>
        <dbReference type="SMART" id="SM00829"/>
    </source>
</evidence>
<dbReference type="Gene3D" id="3.40.50.720">
    <property type="entry name" value="NAD(P)-binding Rossmann-like Domain"/>
    <property type="match status" value="1"/>
</dbReference>
<evidence type="ECO:0000313" key="5">
    <source>
        <dbReference type="Proteomes" id="UP000076727"/>
    </source>
</evidence>
<proteinExistence type="predicted"/>
<dbReference type="EMBL" id="KV429067">
    <property type="protein sequence ID" value="KZT68392.1"/>
    <property type="molecule type" value="Genomic_DNA"/>
</dbReference>
<dbReference type="InterPro" id="IPR011032">
    <property type="entry name" value="GroES-like_sf"/>
</dbReference>
<dbReference type="AlphaFoldDB" id="A0A165PMI3"/>
<name>A0A165PMI3_9APHY</name>
<reference evidence="4 5" key="1">
    <citation type="journal article" date="2016" name="Mol. Biol. Evol.">
        <title>Comparative Genomics of Early-Diverging Mushroom-Forming Fungi Provides Insights into the Origins of Lignocellulose Decay Capabilities.</title>
        <authorList>
            <person name="Nagy L.G."/>
            <person name="Riley R."/>
            <person name="Tritt A."/>
            <person name="Adam C."/>
            <person name="Daum C."/>
            <person name="Floudas D."/>
            <person name="Sun H."/>
            <person name="Yadav J.S."/>
            <person name="Pangilinan J."/>
            <person name="Larsson K.H."/>
            <person name="Matsuura K."/>
            <person name="Barry K."/>
            <person name="Labutti K."/>
            <person name="Kuo R."/>
            <person name="Ohm R.A."/>
            <person name="Bhattacharya S.S."/>
            <person name="Shirouzu T."/>
            <person name="Yoshinaga Y."/>
            <person name="Martin F.M."/>
            <person name="Grigoriev I.V."/>
            <person name="Hibbett D.S."/>
        </authorList>
    </citation>
    <scope>NUCLEOTIDE SEQUENCE [LARGE SCALE GENOMIC DNA]</scope>
    <source>
        <strain evidence="4 5">L-15889</strain>
    </source>
</reference>
<dbReference type="InterPro" id="IPR013154">
    <property type="entry name" value="ADH-like_N"/>
</dbReference>
<keyword evidence="1" id="KW-0521">NADP</keyword>
<dbReference type="PANTHER" id="PTHR48106">
    <property type="entry name" value="QUINONE OXIDOREDUCTASE PIG3-RELATED"/>
    <property type="match status" value="1"/>
</dbReference>
<dbReference type="GO" id="GO:0070402">
    <property type="term" value="F:NADPH binding"/>
    <property type="evidence" value="ECO:0007669"/>
    <property type="project" value="TreeGrafter"/>
</dbReference>
<keyword evidence="5" id="KW-1185">Reference proteome</keyword>
<dbReference type="SUPFAM" id="SSF50129">
    <property type="entry name" value="GroES-like"/>
    <property type="match status" value="1"/>
</dbReference>
<protein>
    <submittedName>
        <fullName evidence="4">GroES-like protein</fullName>
    </submittedName>
</protein>
<keyword evidence="2" id="KW-0560">Oxidoreductase</keyword>
<accession>A0A165PMI3</accession>
<feature type="domain" description="Enoyl reductase (ER)" evidence="3">
    <location>
        <begin position="12"/>
        <end position="333"/>
    </location>
</feature>
<dbReference type="Proteomes" id="UP000076727">
    <property type="component" value="Unassembled WGS sequence"/>
</dbReference>
<dbReference type="Pfam" id="PF08240">
    <property type="entry name" value="ADH_N"/>
    <property type="match status" value="1"/>
</dbReference>
<dbReference type="SMART" id="SM00829">
    <property type="entry name" value="PKS_ER"/>
    <property type="match status" value="1"/>
</dbReference>
<dbReference type="InterPro" id="IPR020843">
    <property type="entry name" value="ER"/>
</dbReference>